<organism evidence="7 8">
    <name type="scientific">Spirulina subsalsa FACHB-351</name>
    <dbReference type="NCBI Taxonomy" id="234711"/>
    <lineage>
        <taxon>Bacteria</taxon>
        <taxon>Bacillati</taxon>
        <taxon>Cyanobacteriota</taxon>
        <taxon>Cyanophyceae</taxon>
        <taxon>Spirulinales</taxon>
        <taxon>Spirulinaceae</taxon>
        <taxon>Spirulina</taxon>
    </lineage>
</organism>
<evidence type="ECO:0000313" key="7">
    <source>
        <dbReference type="EMBL" id="MCW6037528.1"/>
    </source>
</evidence>
<dbReference type="EMBL" id="JAIHOM010000076">
    <property type="protein sequence ID" value="MCW6037528.1"/>
    <property type="molecule type" value="Genomic_DNA"/>
</dbReference>
<accession>A0ABT3L7N1</accession>
<dbReference type="InterPro" id="IPR002810">
    <property type="entry name" value="NfeD-like_C"/>
</dbReference>
<evidence type="ECO:0000256" key="4">
    <source>
        <dbReference type="ARBA" id="ARBA00023136"/>
    </source>
</evidence>
<keyword evidence="3 5" id="KW-1133">Transmembrane helix</keyword>
<feature type="transmembrane region" description="Helical" evidence="5">
    <location>
        <begin position="58"/>
        <end position="76"/>
    </location>
</feature>
<dbReference type="RefSeq" id="WP_265265387.1">
    <property type="nucleotide sequence ID" value="NZ_JAIHOM010000076.1"/>
</dbReference>
<dbReference type="InterPro" id="IPR012340">
    <property type="entry name" value="NA-bd_OB-fold"/>
</dbReference>
<keyword evidence="4 5" id="KW-0472">Membrane</keyword>
<gene>
    <name evidence="7" type="ORF">K4A83_14770</name>
</gene>
<dbReference type="PANTHER" id="PTHR33507">
    <property type="entry name" value="INNER MEMBRANE PROTEIN YBBJ"/>
    <property type="match status" value="1"/>
</dbReference>
<comment type="caution">
    <text evidence="7">The sequence shown here is derived from an EMBL/GenBank/DDBJ whole genome shotgun (WGS) entry which is preliminary data.</text>
</comment>
<proteinExistence type="predicted"/>
<keyword evidence="8" id="KW-1185">Reference proteome</keyword>
<keyword evidence="2 5" id="KW-0812">Transmembrane</keyword>
<feature type="transmembrane region" description="Helical" evidence="5">
    <location>
        <begin position="12"/>
        <end position="28"/>
    </location>
</feature>
<evidence type="ECO:0000259" key="6">
    <source>
        <dbReference type="Pfam" id="PF01957"/>
    </source>
</evidence>
<evidence type="ECO:0000256" key="2">
    <source>
        <dbReference type="ARBA" id="ARBA00022692"/>
    </source>
</evidence>
<dbReference type="Pfam" id="PF01957">
    <property type="entry name" value="NfeD"/>
    <property type="match status" value="1"/>
</dbReference>
<sequence length="155" mass="17018">MPFNPIMLSPPLLWLITGVILCGMELIFPTAFVEFMMGVAALIVALCALIVPQFSLQVLLWLIFSTLLIVLSRRMFTPSYKASRVIEEDKEGQTLTAIPPGETGRVLYEGNSWSAKCGDEKLAIASHKPVYIIGRKGNTLIVMPTAVVLNPTDPE</sequence>
<dbReference type="Gene3D" id="2.40.50.140">
    <property type="entry name" value="Nucleic acid-binding proteins"/>
    <property type="match status" value="1"/>
</dbReference>
<dbReference type="PANTHER" id="PTHR33507:SF3">
    <property type="entry name" value="INNER MEMBRANE PROTEIN YBBJ"/>
    <property type="match status" value="1"/>
</dbReference>
<evidence type="ECO:0000256" key="3">
    <source>
        <dbReference type="ARBA" id="ARBA00022989"/>
    </source>
</evidence>
<dbReference type="Proteomes" id="UP001526426">
    <property type="component" value="Unassembled WGS sequence"/>
</dbReference>
<name>A0ABT3L7N1_9CYAN</name>
<evidence type="ECO:0000256" key="5">
    <source>
        <dbReference type="SAM" id="Phobius"/>
    </source>
</evidence>
<evidence type="ECO:0000256" key="1">
    <source>
        <dbReference type="ARBA" id="ARBA00004141"/>
    </source>
</evidence>
<evidence type="ECO:0000313" key="8">
    <source>
        <dbReference type="Proteomes" id="UP001526426"/>
    </source>
</evidence>
<protein>
    <submittedName>
        <fullName evidence="7">NfeD family protein</fullName>
    </submittedName>
</protein>
<feature type="domain" description="NfeD-like C-terminal" evidence="6">
    <location>
        <begin position="90"/>
        <end position="144"/>
    </location>
</feature>
<comment type="subcellular location">
    <subcellularLocation>
        <location evidence="1">Membrane</location>
        <topology evidence="1">Multi-pass membrane protein</topology>
    </subcellularLocation>
</comment>
<reference evidence="7 8" key="1">
    <citation type="submission" date="2021-08" db="EMBL/GenBank/DDBJ databases">
        <title>Draft genome sequence of Spirulina subsalsa with high tolerance to salinity and hype-accumulation of phycocyanin.</title>
        <authorList>
            <person name="Pei H."/>
            <person name="Jiang L."/>
        </authorList>
    </citation>
    <scope>NUCLEOTIDE SEQUENCE [LARGE SCALE GENOMIC DNA]</scope>
    <source>
        <strain evidence="7 8">FACHB-351</strain>
    </source>
</reference>
<dbReference type="InterPro" id="IPR052165">
    <property type="entry name" value="Membrane_assoc_protease"/>
</dbReference>